<name>A0AAD4MLX3_9BILA</name>
<protein>
    <submittedName>
        <fullName evidence="2">Uncharacterized protein</fullName>
    </submittedName>
</protein>
<reference evidence="2" key="1">
    <citation type="submission" date="2022-01" db="EMBL/GenBank/DDBJ databases">
        <title>Genome Sequence Resource for Two Populations of Ditylenchus destructor, the Migratory Endoparasitic Phytonematode.</title>
        <authorList>
            <person name="Zhang H."/>
            <person name="Lin R."/>
            <person name="Xie B."/>
        </authorList>
    </citation>
    <scope>NUCLEOTIDE SEQUENCE</scope>
    <source>
        <strain evidence="2">BazhouSP</strain>
    </source>
</reference>
<evidence type="ECO:0000313" key="3">
    <source>
        <dbReference type="Proteomes" id="UP001201812"/>
    </source>
</evidence>
<organism evidence="2 3">
    <name type="scientific">Ditylenchus destructor</name>
    <dbReference type="NCBI Taxonomy" id="166010"/>
    <lineage>
        <taxon>Eukaryota</taxon>
        <taxon>Metazoa</taxon>
        <taxon>Ecdysozoa</taxon>
        <taxon>Nematoda</taxon>
        <taxon>Chromadorea</taxon>
        <taxon>Rhabditida</taxon>
        <taxon>Tylenchina</taxon>
        <taxon>Tylenchomorpha</taxon>
        <taxon>Sphaerularioidea</taxon>
        <taxon>Anguinidae</taxon>
        <taxon>Anguininae</taxon>
        <taxon>Ditylenchus</taxon>
    </lineage>
</organism>
<feature type="signal peptide" evidence="1">
    <location>
        <begin position="1"/>
        <end position="19"/>
    </location>
</feature>
<keyword evidence="1" id="KW-0732">Signal</keyword>
<feature type="chain" id="PRO_5042040790" evidence="1">
    <location>
        <begin position="20"/>
        <end position="68"/>
    </location>
</feature>
<proteinExistence type="predicted"/>
<gene>
    <name evidence="2" type="ORF">DdX_17566</name>
</gene>
<dbReference type="EMBL" id="JAKKPZ010000194">
    <property type="protein sequence ID" value="KAI1699047.1"/>
    <property type="molecule type" value="Genomic_DNA"/>
</dbReference>
<sequence>MKIFAILLIVFMIIGLTMANGKQVKNSGRVKRQYIRTDLNSASAPVNPAQTNVYQQHGQGGVAGKAND</sequence>
<comment type="caution">
    <text evidence="2">The sequence shown here is derived from an EMBL/GenBank/DDBJ whole genome shotgun (WGS) entry which is preliminary data.</text>
</comment>
<evidence type="ECO:0000256" key="1">
    <source>
        <dbReference type="SAM" id="SignalP"/>
    </source>
</evidence>
<evidence type="ECO:0000313" key="2">
    <source>
        <dbReference type="EMBL" id="KAI1699047.1"/>
    </source>
</evidence>
<dbReference type="Proteomes" id="UP001201812">
    <property type="component" value="Unassembled WGS sequence"/>
</dbReference>
<dbReference type="AlphaFoldDB" id="A0AAD4MLX3"/>
<accession>A0AAD4MLX3</accession>
<keyword evidence="3" id="KW-1185">Reference proteome</keyword>